<feature type="region of interest" description="Disordered" evidence="1">
    <location>
        <begin position="632"/>
        <end position="681"/>
    </location>
</feature>
<feature type="compositionally biased region" description="Polar residues" evidence="1">
    <location>
        <begin position="38"/>
        <end position="47"/>
    </location>
</feature>
<feature type="compositionally biased region" description="Basic and acidic residues" evidence="1">
    <location>
        <begin position="1044"/>
        <end position="1064"/>
    </location>
</feature>
<protein>
    <submittedName>
        <fullName evidence="2">Uncharacterized protein</fullName>
    </submittedName>
</protein>
<feature type="compositionally biased region" description="Pro residues" evidence="1">
    <location>
        <begin position="114"/>
        <end position="128"/>
    </location>
</feature>
<feature type="compositionally biased region" description="Low complexity" evidence="1">
    <location>
        <begin position="129"/>
        <end position="145"/>
    </location>
</feature>
<feature type="compositionally biased region" description="Polar residues" evidence="1">
    <location>
        <begin position="200"/>
        <end position="214"/>
    </location>
</feature>
<feature type="compositionally biased region" description="Basic and acidic residues" evidence="1">
    <location>
        <begin position="501"/>
        <end position="521"/>
    </location>
</feature>
<feature type="compositionally biased region" description="Basic and acidic residues" evidence="1">
    <location>
        <begin position="931"/>
        <end position="940"/>
    </location>
</feature>
<keyword evidence="3" id="KW-1185">Reference proteome</keyword>
<name>A0A423W5A4_CYTCH</name>
<feature type="compositionally biased region" description="Polar residues" evidence="1">
    <location>
        <begin position="89"/>
        <end position="106"/>
    </location>
</feature>
<feature type="region of interest" description="Disordered" evidence="1">
    <location>
        <begin position="1"/>
        <end position="273"/>
    </location>
</feature>
<feature type="compositionally biased region" description="Polar residues" evidence="1">
    <location>
        <begin position="664"/>
        <end position="678"/>
    </location>
</feature>
<feature type="region of interest" description="Disordered" evidence="1">
    <location>
        <begin position="396"/>
        <end position="448"/>
    </location>
</feature>
<dbReference type="EMBL" id="LJZO01000013">
    <property type="protein sequence ID" value="ROV98510.1"/>
    <property type="molecule type" value="Genomic_DNA"/>
</dbReference>
<feature type="compositionally biased region" description="Basic and acidic residues" evidence="1">
    <location>
        <begin position="559"/>
        <end position="568"/>
    </location>
</feature>
<proteinExistence type="predicted"/>
<feature type="region of interest" description="Disordered" evidence="1">
    <location>
        <begin position="694"/>
        <end position="829"/>
    </location>
</feature>
<evidence type="ECO:0000256" key="1">
    <source>
        <dbReference type="SAM" id="MobiDB-lite"/>
    </source>
</evidence>
<feature type="compositionally biased region" description="Low complexity" evidence="1">
    <location>
        <begin position="75"/>
        <end position="88"/>
    </location>
</feature>
<organism evidence="2 3">
    <name type="scientific">Cytospora chrysosperma</name>
    <name type="common">Cytospora canker fungus</name>
    <name type="synonym">Sphaeria chrysosperma</name>
    <dbReference type="NCBI Taxonomy" id="252740"/>
    <lineage>
        <taxon>Eukaryota</taxon>
        <taxon>Fungi</taxon>
        <taxon>Dikarya</taxon>
        <taxon>Ascomycota</taxon>
        <taxon>Pezizomycotina</taxon>
        <taxon>Sordariomycetes</taxon>
        <taxon>Sordariomycetidae</taxon>
        <taxon>Diaporthales</taxon>
        <taxon>Cytosporaceae</taxon>
        <taxon>Cytospora</taxon>
    </lineage>
</organism>
<feature type="compositionally biased region" description="Polar residues" evidence="1">
    <location>
        <begin position="164"/>
        <end position="179"/>
    </location>
</feature>
<feature type="compositionally biased region" description="Low complexity" evidence="1">
    <location>
        <begin position="975"/>
        <end position="990"/>
    </location>
</feature>
<feature type="compositionally biased region" description="Polar residues" evidence="1">
    <location>
        <begin position="433"/>
        <end position="444"/>
    </location>
</feature>
<gene>
    <name evidence="2" type="ORF">VSDG_04325</name>
</gene>
<accession>A0A423W5A4</accession>
<feature type="compositionally biased region" description="Low complexity" evidence="1">
    <location>
        <begin position="543"/>
        <end position="558"/>
    </location>
</feature>
<feature type="compositionally biased region" description="Basic and acidic residues" evidence="1">
    <location>
        <begin position="419"/>
        <end position="430"/>
    </location>
</feature>
<feature type="region of interest" description="Disordered" evidence="1">
    <location>
        <begin position="463"/>
        <end position="576"/>
    </location>
</feature>
<reference evidence="2 3" key="1">
    <citation type="submission" date="2015-09" db="EMBL/GenBank/DDBJ databases">
        <title>Host preference determinants of Valsa canker pathogens revealed by comparative genomics.</title>
        <authorList>
            <person name="Yin Z."/>
            <person name="Huang L."/>
        </authorList>
    </citation>
    <scope>NUCLEOTIDE SEQUENCE [LARGE SCALE GENOMIC DNA]</scope>
    <source>
        <strain evidence="2 3">YSFL</strain>
    </source>
</reference>
<dbReference type="AlphaFoldDB" id="A0A423W5A4"/>
<evidence type="ECO:0000313" key="2">
    <source>
        <dbReference type="EMBL" id="ROV98510.1"/>
    </source>
</evidence>
<dbReference type="STRING" id="252740.A0A423W5A4"/>
<feature type="region of interest" description="Disordered" evidence="1">
    <location>
        <begin position="841"/>
        <end position="1096"/>
    </location>
</feature>
<dbReference type="OrthoDB" id="3870679at2759"/>
<feature type="compositionally biased region" description="Basic and acidic residues" evidence="1">
    <location>
        <begin position="1077"/>
        <end position="1096"/>
    </location>
</feature>
<evidence type="ECO:0000313" key="3">
    <source>
        <dbReference type="Proteomes" id="UP000284375"/>
    </source>
</evidence>
<feature type="compositionally biased region" description="Acidic residues" evidence="1">
    <location>
        <begin position="880"/>
        <end position="899"/>
    </location>
</feature>
<dbReference type="Proteomes" id="UP000284375">
    <property type="component" value="Unassembled WGS sequence"/>
</dbReference>
<comment type="caution">
    <text evidence="2">The sequence shown here is derived from an EMBL/GenBank/DDBJ whole genome shotgun (WGS) entry which is preliminary data.</text>
</comment>
<sequence length="1131" mass="123613">MAPSAVELSPTWSTRSMDVPDVEYIVPPPGFEDDLTASPESQKSQTVFKKHRVLPHPGNGNGSGAGSGTPDSRRSSSGGQRTSSGSHSVNLSIPSPLQTPVQSSEDVPSKANPSTPPMQRSPPTPDVTPPQQLRQHQQPQAQAQATSRPKPPTLRPTLYDRIPSKSTTDSRSESFTTARESPVPSDEDDGRSTLRPAPISTRTSQVTVRQATGNDSEHRTSQSRLGSGLDLEPNLGDDQSALTTPKPKKGEFTSFDGEWGLGNDEVEQERDGNLMRNVTVGKRRPSKQANGQTHEVVDDFAVSPANATRTVRGIPLHGRILTYDDSPPEPPLRSFTAPEVDQDTFEAAIDADIRRFSGMSSRSAASTVVEAILVENPPRPQRRTLRHVKRVNALRDSIWHSPPRSSAPTLGGAVNPRRQSGDRAAHDAPRESYASSTTVNSVSSRKARREVWKNGGIPVVVVPDRLSSHKSSSREHSLRSSSSKRSRRSQSLGSAPLEQMPNDHDLTAYFDRPPRRERLMTESDGSTPGDQRTMDFPPTIPQRSTSLSAPGSRSASRAQSRDASRSESRAGSLTAESLRAHNAMQAKLAKDGFSSVPSLGAVNHIVGETPSIHGWGQGDLPVVTVHAVPSLEQTRSSDQEESEGQQRHLDSGSGDPMLSAKATPFSQASVETTGTSSADIGEARAVSMVPHKIRSVVIRPSEGSDGEQRSPATIRPDRPTITTTEVDGVTQVHEMEPATPSQARSSLEDVDSPLRNPRVPPEPPAIQFIPATPSGLTPSEEKAKMLGNFYEEDLEEKPPRSPSVVRRALGKRRQSSRSPSPARKARPSFLARTFSLSRNVRKDTTEFPDPDYMINSSEPDDIDETRLHPDWRPSYFRGYDDDDDDYDYGVFDLDDDEDNNSGYRPALPPRRTLGERMKRTFAIMPLQQDDADGRPPDRRTLARTSSGNLRVVKKRGSAGSLWGELKKDHHHHRPSTAPSSARRSLSRSRPFWPSRSNSLVRKGRGQGQGQGQGQDDRQCGDGDSGVTASASSPENGKKGAGAAADHRDRDRDRAMPPRTSETRRWSVSQNIGTLTRRLSEKRRERRSNELRGKISGPREVRDTVGDVIHREGFREAFLRPRGAGVREGAVV</sequence>